<evidence type="ECO:0000256" key="1">
    <source>
        <dbReference type="SAM" id="SignalP"/>
    </source>
</evidence>
<dbReference type="Proteomes" id="UP000271227">
    <property type="component" value="Unassembled WGS sequence"/>
</dbReference>
<dbReference type="InParanoid" id="A0A3M0CEK1"/>
<evidence type="ECO:0000313" key="3">
    <source>
        <dbReference type="Proteomes" id="UP000271227"/>
    </source>
</evidence>
<dbReference type="SUPFAM" id="SSF53850">
    <property type="entry name" value="Periplasmic binding protein-like II"/>
    <property type="match status" value="1"/>
</dbReference>
<dbReference type="EMBL" id="REFR01000011">
    <property type="protein sequence ID" value="RMB07792.1"/>
    <property type="molecule type" value="Genomic_DNA"/>
</dbReference>
<feature type="chain" id="PRO_5018299140" evidence="1">
    <location>
        <begin position="21"/>
        <end position="274"/>
    </location>
</feature>
<feature type="signal peptide" evidence="1">
    <location>
        <begin position="1"/>
        <end position="20"/>
    </location>
</feature>
<organism evidence="2 3">
    <name type="scientific">Eilatimonas milleporae</name>
    <dbReference type="NCBI Taxonomy" id="911205"/>
    <lineage>
        <taxon>Bacteria</taxon>
        <taxon>Pseudomonadati</taxon>
        <taxon>Pseudomonadota</taxon>
        <taxon>Alphaproteobacteria</taxon>
        <taxon>Kordiimonadales</taxon>
        <taxon>Kordiimonadaceae</taxon>
        <taxon>Eilatimonas</taxon>
    </lineage>
</organism>
<dbReference type="OrthoDB" id="8481290at2"/>
<protein>
    <submittedName>
        <fullName evidence="2">ABC-type amino acid transport substrate-binding protein</fullName>
    </submittedName>
</protein>
<accession>A0A3M0CEK1</accession>
<dbReference type="RefSeq" id="WP_121938582.1">
    <property type="nucleotide sequence ID" value="NZ_REFR01000011.1"/>
</dbReference>
<keyword evidence="1" id="KW-0732">Signal</keyword>
<reference evidence="2 3" key="1">
    <citation type="submission" date="2018-10" db="EMBL/GenBank/DDBJ databases">
        <title>Genomic Encyclopedia of Archaeal and Bacterial Type Strains, Phase II (KMG-II): from individual species to whole genera.</title>
        <authorList>
            <person name="Goeker M."/>
        </authorList>
    </citation>
    <scope>NUCLEOTIDE SEQUENCE [LARGE SCALE GENOMIC DNA]</scope>
    <source>
        <strain evidence="2 3">DSM 25217</strain>
    </source>
</reference>
<comment type="caution">
    <text evidence="2">The sequence shown here is derived from an EMBL/GenBank/DDBJ whole genome shotgun (WGS) entry which is preliminary data.</text>
</comment>
<proteinExistence type="predicted"/>
<dbReference type="Gene3D" id="3.40.190.10">
    <property type="entry name" value="Periplasmic binding protein-like II"/>
    <property type="match status" value="2"/>
</dbReference>
<gene>
    <name evidence="2" type="ORF">BXY39_1883</name>
</gene>
<evidence type="ECO:0000313" key="2">
    <source>
        <dbReference type="EMBL" id="RMB07792.1"/>
    </source>
</evidence>
<sequence>MCRIRSLFAVTFCLAAAVPAAVTDTLAHKIDTHEIDARALADRETFTRVDLPIRVSGSPTGPLNLAFRAILADADLSVTMVDLPGARRRRDFIDGRIGIDCCLNPRWLRPGEDPADMHFSTAFYSLVEHYIFTPVLAGTPATREVLLEKRYATIAGYYFEGDEILTNRVTVRDWGDVVRVLTAGRADFAFINDLEYHWRRSHGTIPKTLKLGPVHDRYSVHVRLHDRYRDLLPAVNAAIDRLTESGRIAALIEEGVHHVPVPEHAVGHGPSLLN</sequence>
<name>A0A3M0CEK1_9PROT</name>
<keyword evidence="3" id="KW-1185">Reference proteome</keyword>
<dbReference type="AlphaFoldDB" id="A0A3M0CEK1"/>